<dbReference type="Pfam" id="PF12138">
    <property type="entry name" value="Spherulin4"/>
    <property type="match status" value="1"/>
</dbReference>
<comment type="caution">
    <text evidence="1">The sequence shown here is derived from an EMBL/GenBank/DDBJ whole genome shotgun (WGS) entry which is preliminary data.</text>
</comment>
<protein>
    <submittedName>
        <fullName evidence="1">Spherulation-specific family 4</fullName>
    </submittedName>
</protein>
<evidence type="ECO:0000313" key="2">
    <source>
        <dbReference type="Proteomes" id="UP000738349"/>
    </source>
</evidence>
<accession>A0A9P9EAS9</accession>
<sequence length="249" mass="26950">DNAANWIPLFNAVKAHLDIPWLIVINPYNGPGESGLPGNNDPNVISGVSQLNENPNVNLIGYLPINYARASIDEVTANITNWVSWSDYEDADISINGIFFDESYADADYMHTVVTLAREAFDHPITVVCNFGVKVSVEYYALCDIVLGFESCLNCNGAPKYKSGETIEANFPAGYESQGAVVVHSFTGVDHQGKAANVDLLTSYIKDIVDYGLGWFYFTSAGYEQLTAVPATVGQNADSLASAKLASLM</sequence>
<reference evidence="1" key="1">
    <citation type="journal article" date="2021" name="Nat. Commun.">
        <title>Genetic determinants of endophytism in the Arabidopsis root mycobiome.</title>
        <authorList>
            <person name="Mesny F."/>
            <person name="Miyauchi S."/>
            <person name="Thiergart T."/>
            <person name="Pickel B."/>
            <person name="Atanasova L."/>
            <person name="Karlsson M."/>
            <person name="Huettel B."/>
            <person name="Barry K.W."/>
            <person name="Haridas S."/>
            <person name="Chen C."/>
            <person name="Bauer D."/>
            <person name="Andreopoulos W."/>
            <person name="Pangilinan J."/>
            <person name="LaButti K."/>
            <person name="Riley R."/>
            <person name="Lipzen A."/>
            <person name="Clum A."/>
            <person name="Drula E."/>
            <person name="Henrissat B."/>
            <person name="Kohler A."/>
            <person name="Grigoriev I.V."/>
            <person name="Martin F.M."/>
            <person name="Hacquard S."/>
        </authorList>
    </citation>
    <scope>NUCLEOTIDE SEQUENCE</scope>
    <source>
        <strain evidence="1">MPI-CAGE-AT-0147</strain>
    </source>
</reference>
<organism evidence="1 2">
    <name type="scientific">Dactylonectria macrodidyma</name>
    <dbReference type="NCBI Taxonomy" id="307937"/>
    <lineage>
        <taxon>Eukaryota</taxon>
        <taxon>Fungi</taxon>
        <taxon>Dikarya</taxon>
        <taxon>Ascomycota</taxon>
        <taxon>Pezizomycotina</taxon>
        <taxon>Sordariomycetes</taxon>
        <taxon>Hypocreomycetidae</taxon>
        <taxon>Hypocreales</taxon>
        <taxon>Nectriaceae</taxon>
        <taxon>Dactylonectria</taxon>
    </lineage>
</organism>
<gene>
    <name evidence="1" type="ORF">EDB81DRAFT_657910</name>
</gene>
<dbReference type="InterPro" id="IPR021986">
    <property type="entry name" value="Spherulin4"/>
</dbReference>
<dbReference type="OrthoDB" id="5342184at2759"/>
<name>A0A9P9EAS9_9HYPO</name>
<proteinExistence type="predicted"/>
<dbReference type="EMBL" id="JAGMUV010000014">
    <property type="protein sequence ID" value="KAH7133987.1"/>
    <property type="molecule type" value="Genomic_DNA"/>
</dbReference>
<evidence type="ECO:0000313" key="1">
    <source>
        <dbReference type="EMBL" id="KAH7133987.1"/>
    </source>
</evidence>
<keyword evidence="2" id="KW-1185">Reference proteome</keyword>
<dbReference type="PANTHER" id="PTHR35040:SF9">
    <property type="entry name" value="4-LIKE CELL SURFACE PROTEIN, PUTATIVE (AFU_ORTHOLOGUE AFUA_4G14080)-RELATED"/>
    <property type="match status" value="1"/>
</dbReference>
<dbReference type="PANTHER" id="PTHR35040">
    <property type="match status" value="1"/>
</dbReference>
<dbReference type="AlphaFoldDB" id="A0A9P9EAS9"/>
<feature type="non-terminal residue" evidence="1">
    <location>
        <position position="1"/>
    </location>
</feature>
<dbReference type="Proteomes" id="UP000738349">
    <property type="component" value="Unassembled WGS sequence"/>
</dbReference>